<dbReference type="Proteomes" id="UP000041595">
    <property type="component" value="Unassembled WGS sequence"/>
</dbReference>
<dbReference type="InterPro" id="IPR007540">
    <property type="entry name" value="Fimbrial_CS1-type"/>
</dbReference>
<protein>
    <submittedName>
        <fullName evidence="2">Alpha-related fimbriae minor subunit 1</fullName>
    </submittedName>
</protein>
<organism evidence="2 3">
    <name type="scientific">Yersinia aldovae</name>
    <dbReference type="NCBI Taxonomy" id="29483"/>
    <lineage>
        <taxon>Bacteria</taxon>
        <taxon>Pseudomonadati</taxon>
        <taxon>Pseudomonadota</taxon>
        <taxon>Gammaproteobacteria</taxon>
        <taxon>Enterobacterales</taxon>
        <taxon>Yersiniaceae</taxon>
        <taxon>Yersinia</taxon>
    </lineage>
</organism>
<evidence type="ECO:0000313" key="2">
    <source>
        <dbReference type="EMBL" id="CNL46502.1"/>
    </source>
</evidence>
<sequence>MKKTLLSIVTMAILASSSVYAASVNKDIDVEVEVLSSVKMTMTSPTGVEIKQLKLDYDTTLGDGNYNISQPIEISSINGYNKVKLRLAEEFKLEESSGTGKEFTAVGVMVGGLAIDHTTDQTINLANGKANQVLTVAGKASVDALDGEVYTGTVKLVMEPSA</sequence>
<dbReference type="eggNOG" id="ENOG502ZTCI">
    <property type="taxonomic scope" value="Bacteria"/>
</dbReference>
<feature type="chain" id="PRO_5006698779" evidence="1">
    <location>
        <begin position="22"/>
        <end position="162"/>
    </location>
</feature>
<dbReference type="EMBL" id="CQEJ01000019">
    <property type="protein sequence ID" value="CNL46502.1"/>
    <property type="molecule type" value="Genomic_DNA"/>
</dbReference>
<proteinExistence type="predicted"/>
<evidence type="ECO:0000313" key="3">
    <source>
        <dbReference type="Proteomes" id="UP000041595"/>
    </source>
</evidence>
<gene>
    <name evidence="2" type="ORF">ERS137965_03124</name>
</gene>
<keyword evidence="1" id="KW-0732">Signal</keyword>
<dbReference type="Pfam" id="PF04449">
    <property type="entry name" value="Fimbrial_CS1"/>
    <property type="match status" value="1"/>
</dbReference>
<accession>A0A0T9UJC7</accession>
<dbReference type="RefSeq" id="WP_042840053.1">
    <property type="nucleotide sequence ID" value="NZ_CQEJ01000019.1"/>
</dbReference>
<dbReference type="Gene3D" id="2.60.40.2040">
    <property type="entry name" value="CFA/I fimbrial subunit E, pilin domain"/>
    <property type="match status" value="1"/>
</dbReference>
<name>A0A0T9UJC7_YERAL</name>
<reference evidence="2 3" key="1">
    <citation type="submission" date="2015-03" db="EMBL/GenBank/DDBJ databases">
        <authorList>
            <person name="Murphy D."/>
        </authorList>
    </citation>
    <scope>NUCLEOTIDE SEQUENCE [LARGE SCALE GENOMIC DNA]</scope>
    <source>
        <strain evidence="2 3">IP06005</strain>
    </source>
</reference>
<dbReference type="STRING" id="1453495.AT01_2230"/>
<feature type="signal peptide" evidence="1">
    <location>
        <begin position="1"/>
        <end position="21"/>
    </location>
</feature>
<evidence type="ECO:0000256" key="1">
    <source>
        <dbReference type="SAM" id="SignalP"/>
    </source>
</evidence>
<dbReference type="AlphaFoldDB" id="A0A0T9UJC7"/>
<dbReference type="GO" id="GO:0009289">
    <property type="term" value="C:pilus"/>
    <property type="evidence" value="ECO:0007669"/>
    <property type="project" value="InterPro"/>
</dbReference>